<accession>A0A6I6EZZ5</accession>
<evidence type="ECO:0000259" key="2">
    <source>
        <dbReference type="PROSITE" id="PS51841"/>
    </source>
</evidence>
<feature type="domain" description="LTD" evidence="2">
    <location>
        <begin position="32"/>
        <end position="161"/>
    </location>
</feature>
<dbReference type="PROSITE" id="PS51841">
    <property type="entry name" value="LTD"/>
    <property type="match status" value="1"/>
</dbReference>
<dbReference type="SMART" id="SM00635">
    <property type="entry name" value="BID_2"/>
    <property type="match status" value="4"/>
</dbReference>
<dbReference type="InterPro" id="IPR003343">
    <property type="entry name" value="Big_2"/>
</dbReference>
<evidence type="ECO:0000313" key="3">
    <source>
        <dbReference type="EMBL" id="QGU94574.1"/>
    </source>
</evidence>
<dbReference type="InterPro" id="IPR001322">
    <property type="entry name" value="Lamin_tail_dom"/>
</dbReference>
<dbReference type="Gene3D" id="2.60.40.1080">
    <property type="match status" value="4"/>
</dbReference>
<dbReference type="Pfam" id="PF02368">
    <property type="entry name" value="Big_2"/>
    <property type="match status" value="4"/>
</dbReference>
<organism evidence="3 4">
    <name type="scientific">Clostridium bovifaecis</name>
    <dbReference type="NCBI Taxonomy" id="2184719"/>
    <lineage>
        <taxon>Bacteria</taxon>
        <taxon>Bacillati</taxon>
        <taxon>Bacillota</taxon>
        <taxon>Clostridia</taxon>
        <taxon>Eubacteriales</taxon>
        <taxon>Clostridiaceae</taxon>
        <taxon>Clostridium</taxon>
    </lineage>
</organism>
<dbReference type="EMBL" id="CP046522">
    <property type="protein sequence ID" value="QGU94574.1"/>
    <property type="molecule type" value="Genomic_DNA"/>
</dbReference>
<gene>
    <name evidence="3" type="ORF">GOM49_05205</name>
</gene>
<proteinExistence type="predicted"/>
<keyword evidence="4" id="KW-1185">Reference proteome</keyword>
<evidence type="ECO:0000313" key="4">
    <source>
        <dbReference type="Proteomes" id="UP000422764"/>
    </source>
</evidence>
<evidence type="ECO:0000256" key="1">
    <source>
        <dbReference type="SAM" id="MobiDB-lite"/>
    </source>
</evidence>
<reference evidence="3 4" key="1">
    <citation type="submission" date="2019-12" db="EMBL/GenBank/DDBJ databases">
        <title>Genome sequenceing of Clostridium bovifaecis.</title>
        <authorList>
            <person name="Yao Y."/>
        </authorList>
    </citation>
    <scope>NUCLEOTIDE SEQUENCE [LARGE SCALE GENOMIC DNA]</scope>
    <source>
        <strain evidence="3 4">BXX</strain>
    </source>
</reference>
<name>A0A6I6EZZ5_9CLOT</name>
<dbReference type="Pfam" id="PF00932">
    <property type="entry name" value="LTD"/>
    <property type="match status" value="1"/>
</dbReference>
<sequence>MEVFYMKIENRKKYTSIVLTILFLFVGAFQTKGYSALDTSEGPELLITEVLPVSDSINDSYEYIEIYNNSDNNIDLKNYKLPLQNIDITSSKIIPSKSVLVICMSISTTLKNFNSFYGTSLTEDKFLSLPVINGTLKNDMPDTLILAKDGGTVIARAAYEAKYLEAKKSITYKYPLSGFDMTILGQKQIPTPGTVSTNQLPAIGTTVTGISLDKTLVTMEVDQKAQLYAAVLPATASNKNVRWESGNSNIVQVTQSGMITAKAEGASLITAKTYDGGFTANCTVIVKKIPVTSVTLDKSKLSLYKGKAAILKATIAPENATNKSVEWLSSNSNIASVDSNGVVIGKSQGSTLITVRTKDGNFTSTCIVEVSNITINVPVTGISLNKTNITLEKETSLILEPEIKPTSATNKQLAWSSNNPNIASIDSYGIVSAKNYGTAIITVRTKDGGYTAACTVHVVDAYKPSIATGVRLNKTSISIKEGKFKQLTPIFTPGNSKNKSVIWKTSDASVAIVTKSGRVIGLKEGKALITVSTPDGKYSANCDVYVSKNKKHGKEKDKSKIKENRKWD</sequence>
<feature type="compositionally biased region" description="Basic and acidic residues" evidence="1">
    <location>
        <begin position="554"/>
        <end position="568"/>
    </location>
</feature>
<dbReference type="Proteomes" id="UP000422764">
    <property type="component" value="Chromosome"/>
</dbReference>
<feature type="region of interest" description="Disordered" evidence="1">
    <location>
        <begin position="549"/>
        <end position="568"/>
    </location>
</feature>
<protein>
    <recommendedName>
        <fullName evidence="2">LTD domain-containing protein</fullName>
    </recommendedName>
</protein>
<dbReference type="InterPro" id="IPR008964">
    <property type="entry name" value="Invasin/intimin_cell_adhesion"/>
</dbReference>
<dbReference type="SUPFAM" id="SSF49373">
    <property type="entry name" value="Invasin/intimin cell-adhesion fragments"/>
    <property type="match status" value="4"/>
</dbReference>
<dbReference type="AlphaFoldDB" id="A0A6I6EZZ5"/>